<protein>
    <recommendedName>
        <fullName evidence="2">DUF11 domain-containing protein</fullName>
    </recommendedName>
</protein>
<evidence type="ECO:0000256" key="1">
    <source>
        <dbReference type="SAM" id="SignalP"/>
    </source>
</evidence>
<evidence type="ECO:0000313" key="3">
    <source>
        <dbReference type="EMBL" id="RMB80613.1"/>
    </source>
</evidence>
<feature type="signal peptide" evidence="1">
    <location>
        <begin position="1"/>
        <end position="33"/>
    </location>
</feature>
<feature type="chain" id="PRO_5018291345" description="DUF11 domain-containing protein" evidence="1">
    <location>
        <begin position="34"/>
        <end position="194"/>
    </location>
</feature>
<name>A0A3M0I1J3_9ACTN</name>
<dbReference type="EMBL" id="PENI01000040">
    <property type="protein sequence ID" value="RMB80613.1"/>
    <property type="molecule type" value="Genomic_DNA"/>
</dbReference>
<evidence type="ECO:0000313" key="4">
    <source>
        <dbReference type="Proteomes" id="UP000270471"/>
    </source>
</evidence>
<dbReference type="NCBIfam" id="TIGR01451">
    <property type="entry name" value="B_ant_repeat"/>
    <property type="match status" value="1"/>
</dbReference>
<sequence length="194" mass="18805">MKKYSRRMLAIMLMAGGAAGGALGLVAAPQAAAAGAGADLSIAKAGPALGNAGDPITYQIVVTNYGPDASTGWVVTDQIPTGLLNPNVTTSAANCGQSNGTISCQGGALAVGSSAVISVTGTAGPSGFRMTNTATVDGVEADPDTDNNVSSANTNILPVPMIDPAVGAGVAAAAMVGAGAVFYRRRLGTGTPAL</sequence>
<keyword evidence="1" id="KW-0732">Signal</keyword>
<reference evidence="3 4" key="1">
    <citation type="submission" date="2017-11" db="EMBL/GenBank/DDBJ databases">
        <title>Draft genome of actinobacteria isolated from guarana (Paullinia cupana (Mart.) Ducke.</title>
        <authorList>
            <person name="Siqueira K.A."/>
            <person name="Liotti R.G."/>
            <person name="Mendes T.A.O."/>
            <person name="Soares M.A."/>
        </authorList>
    </citation>
    <scope>NUCLEOTIDE SEQUENCE [LARGE SCALE GENOMIC DNA]</scope>
    <source>
        <strain evidence="3 4">193</strain>
    </source>
</reference>
<dbReference type="InterPro" id="IPR001434">
    <property type="entry name" value="OmcB-like_DUF11"/>
</dbReference>
<evidence type="ECO:0000259" key="2">
    <source>
        <dbReference type="Pfam" id="PF01345"/>
    </source>
</evidence>
<dbReference type="InterPro" id="IPR047589">
    <property type="entry name" value="DUF11_rpt"/>
</dbReference>
<keyword evidence="4" id="KW-1185">Reference proteome</keyword>
<comment type="caution">
    <text evidence="3">The sequence shown here is derived from an EMBL/GenBank/DDBJ whole genome shotgun (WGS) entry which is preliminary data.</text>
</comment>
<dbReference type="Pfam" id="PF01345">
    <property type="entry name" value="DUF11"/>
    <property type="match status" value="1"/>
</dbReference>
<gene>
    <name evidence="3" type="ORF">CTZ28_39450</name>
</gene>
<dbReference type="PROSITE" id="PS51318">
    <property type="entry name" value="TAT"/>
    <property type="match status" value="1"/>
</dbReference>
<accession>A0A3M0I1J3</accession>
<dbReference type="Proteomes" id="UP000270471">
    <property type="component" value="Unassembled WGS sequence"/>
</dbReference>
<dbReference type="RefSeq" id="WP_121894626.1">
    <property type="nucleotide sequence ID" value="NZ_PENI01000040.1"/>
</dbReference>
<feature type="domain" description="DUF11" evidence="2">
    <location>
        <begin position="39"/>
        <end position="153"/>
    </location>
</feature>
<dbReference type="Gene3D" id="2.60.40.10">
    <property type="entry name" value="Immunoglobulins"/>
    <property type="match status" value="1"/>
</dbReference>
<organism evidence="3 4">
    <name type="scientific">Streptomyces shenzhenensis</name>
    <dbReference type="NCBI Taxonomy" id="943815"/>
    <lineage>
        <taxon>Bacteria</taxon>
        <taxon>Bacillati</taxon>
        <taxon>Actinomycetota</taxon>
        <taxon>Actinomycetes</taxon>
        <taxon>Kitasatosporales</taxon>
        <taxon>Streptomycetaceae</taxon>
        <taxon>Streptomyces</taxon>
    </lineage>
</organism>
<dbReference type="InterPro" id="IPR013783">
    <property type="entry name" value="Ig-like_fold"/>
</dbReference>
<dbReference type="AlphaFoldDB" id="A0A3M0I1J3"/>
<dbReference type="GO" id="GO:0005975">
    <property type="term" value="P:carbohydrate metabolic process"/>
    <property type="evidence" value="ECO:0007669"/>
    <property type="project" value="UniProtKB-ARBA"/>
</dbReference>
<proteinExistence type="predicted"/>
<dbReference type="OrthoDB" id="134475at2"/>
<dbReference type="InterPro" id="IPR006311">
    <property type="entry name" value="TAT_signal"/>
</dbReference>